<organism evidence="17 18">
    <name type="scientific">Smittium culicis</name>
    <dbReference type="NCBI Taxonomy" id="133412"/>
    <lineage>
        <taxon>Eukaryota</taxon>
        <taxon>Fungi</taxon>
        <taxon>Fungi incertae sedis</taxon>
        <taxon>Zoopagomycota</taxon>
        <taxon>Kickxellomycotina</taxon>
        <taxon>Harpellomycetes</taxon>
        <taxon>Harpellales</taxon>
        <taxon>Legeriomycetaceae</taxon>
        <taxon>Smittium</taxon>
    </lineage>
</organism>
<protein>
    <recommendedName>
        <fullName evidence="12">DNA polymerase</fullName>
        <ecNumber evidence="12">2.7.7.7</ecNumber>
    </recommendedName>
</protein>
<dbReference type="InterPro" id="IPR006134">
    <property type="entry name" value="DNA-dir_DNA_pol_B_multi_dom"/>
</dbReference>
<feature type="compositionally biased region" description="Basic and acidic residues" evidence="13">
    <location>
        <begin position="101"/>
        <end position="114"/>
    </location>
</feature>
<dbReference type="Proteomes" id="UP000187283">
    <property type="component" value="Unassembled WGS sequence"/>
</dbReference>
<dbReference type="Gene3D" id="2.40.50.730">
    <property type="match status" value="1"/>
</dbReference>
<dbReference type="InterPro" id="IPR043502">
    <property type="entry name" value="DNA/RNA_pol_sf"/>
</dbReference>
<dbReference type="Gene3D" id="3.30.420.10">
    <property type="entry name" value="Ribonuclease H-like superfamily/Ribonuclease H"/>
    <property type="match status" value="1"/>
</dbReference>
<dbReference type="Pfam" id="PF03104">
    <property type="entry name" value="DNA_pol_B_exo1"/>
    <property type="match status" value="1"/>
</dbReference>
<dbReference type="InterPro" id="IPR023211">
    <property type="entry name" value="DNA_pol_palm_dom_sf"/>
</dbReference>
<dbReference type="GO" id="GO:0000166">
    <property type="term" value="F:nucleotide binding"/>
    <property type="evidence" value="ECO:0007669"/>
    <property type="project" value="InterPro"/>
</dbReference>
<evidence type="ECO:0000256" key="11">
    <source>
        <dbReference type="ARBA" id="ARBA00023242"/>
    </source>
</evidence>
<keyword evidence="10 12" id="KW-0238">DNA-binding</keyword>
<dbReference type="SMART" id="SM00486">
    <property type="entry name" value="POLBc"/>
    <property type="match status" value="1"/>
</dbReference>
<evidence type="ECO:0000256" key="13">
    <source>
        <dbReference type="SAM" id="MobiDB-lite"/>
    </source>
</evidence>
<feature type="domain" description="DNA-directed DNA polymerase family B exonuclease" evidence="15">
    <location>
        <begin position="457"/>
        <end position="716"/>
    </location>
</feature>
<dbReference type="PANTHER" id="PTHR45861:SF1">
    <property type="entry name" value="DNA POLYMERASE ALPHA CATALYTIC SUBUNIT"/>
    <property type="match status" value="1"/>
</dbReference>
<dbReference type="EMBL" id="LSSN01000257">
    <property type="protein sequence ID" value="OMJ24910.1"/>
    <property type="molecule type" value="Genomic_DNA"/>
</dbReference>
<keyword evidence="4 12" id="KW-0548">Nucleotidyltransferase</keyword>
<dbReference type="PRINTS" id="PR00106">
    <property type="entry name" value="DNAPOLB"/>
</dbReference>
<evidence type="ECO:0000256" key="1">
    <source>
        <dbReference type="ARBA" id="ARBA00004123"/>
    </source>
</evidence>
<evidence type="ECO:0000259" key="16">
    <source>
        <dbReference type="Pfam" id="PF12254"/>
    </source>
</evidence>
<keyword evidence="5 12" id="KW-0235">DNA replication</keyword>
<evidence type="ECO:0000256" key="5">
    <source>
        <dbReference type="ARBA" id="ARBA00022705"/>
    </source>
</evidence>
<evidence type="ECO:0000256" key="10">
    <source>
        <dbReference type="ARBA" id="ARBA00023125"/>
    </source>
</evidence>
<comment type="catalytic activity">
    <reaction evidence="12">
        <text>DNA(n) + a 2'-deoxyribonucleoside 5'-triphosphate = DNA(n+1) + diphosphate</text>
        <dbReference type="Rhea" id="RHEA:22508"/>
        <dbReference type="Rhea" id="RHEA-COMP:17339"/>
        <dbReference type="Rhea" id="RHEA-COMP:17340"/>
        <dbReference type="ChEBI" id="CHEBI:33019"/>
        <dbReference type="ChEBI" id="CHEBI:61560"/>
        <dbReference type="ChEBI" id="CHEBI:173112"/>
        <dbReference type="EC" id="2.7.7.7"/>
    </reaction>
</comment>
<dbReference type="GO" id="GO:0006273">
    <property type="term" value="P:lagging strand elongation"/>
    <property type="evidence" value="ECO:0007669"/>
    <property type="project" value="TreeGrafter"/>
</dbReference>
<gene>
    <name evidence="17" type="ORF">AYI70_g1267</name>
</gene>
<evidence type="ECO:0000256" key="12">
    <source>
        <dbReference type="RuleBase" id="RU000442"/>
    </source>
</evidence>
<proteinExistence type="inferred from homology"/>
<feature type="region of interest" description="Disordered" evidence="13">
    <location>
        <begin position="57"/>
        <end position="190"/>
    </location>
</feature>
<dbReference type="OrthoDB" id="6755010at2759"/>
<dbReference type="GO" id="GO:0003682">
    <property type="term" value="F:chromatin binding"/>
    <property type="evidence" value="ECO:0007669"/>
    <property type="project" value="TreeGrafter"/>
</dbReference>
<dbReference type="SUPFAM" id="SSF56672">
    <property type="entry name" value="DNA/RNA polymerases"/>
    <property type="match status" value="1"/>
</dbReference>
<feature type="compositionally biased region" description="Low complexity" evidence="13">
    <location>
        <begin position="862"/>
        <end position="871"/>
    </location>
</feature>
<dbReference type="Pfam" id="PF12254">
    <property type="entry name" value="DNA_pol_alpha_N"/>
    <property type="match status" value="1"/>
</dbReference>
<dbReference type="GO" id="GO:1902975">
    <property type="term" value="P:mitotic DNA replication initiation"/>
    <property type="evidence" value="ECO:0007669"/>
    <property type="project" value="InterPro"/>
</dbReference>
<dbReference type="CDD" id="cd05532">
    <property type="entry name" value="POLBc_alpha"/>
    <property type="match status" value="1"/>
</dbReference>
<dbReference type="GO" id="GO:0006272">
    <property type="term" value="P:leading strand elongation"/>
    <property type="evidence" value="ECO:0007669"/>
    <property type="project" value="TreeGrafter"/>
</dbReference>
<dbReference type="EC" id="2.7.7.7" evidence="12"/>
<keyword evidence="7" id="KW-0863">Zinc-finger</keyword>
<dbReference type="Gene3D" id="6.10.10.100">
    <property type="match status" value="1"/>
</dbReference>
<dbReference type="Gene3D" id="1.10.287.690">
    <property type="entry name" value="Helix hairpin bin"/>
    <property type="match status" value="1"/>
</dbReference>
<dbReference type="AlphaFoldDB" id="A0A1R1YDF6"/>
<keyword evidence="3 12" id="KW-0808">Transferase</keyword>
<dbReference type="STRING" id="133412.A0A1R1YDF6"/>
<dbReference type="PROSITE" id="PS00116">
    <property type="entry name" value="DNA_POLYMERASE_B"/>
    <property type="match status" value="1"/>
</dbReference>
<evidence type="ECO:0000256" key="3">
    <source>
        <dbReference type="ARBA" id="ARBA00022679"/>
    </source>
</evidence>
<dbReference type="CDD" id="cd05776">
    <property type="entry name" value="DNA_polB_alpha_exo"/>
    <property type="match status" value="1"/>
</dbReference>
<keyword evidence="11" id="KW-0539">Nucleus</keyword>
<keyword evidence="9 12" id="KW-0239">DNA-directed DNA polymerase</keyword>
<feature type="region of interest" description="Disordered" evidence="13">
    <location>
        <begin position="1"/>
        <end position="20"/>
    </location>
</feature>
<evidence type="ECO:0000313" key="17">
    <source>
        <dbReference type="EMBL" id="OMJ24910.1"/>
    </source>
</evidence>
<evidence type="ECO:0000313" key="18">
    <source>
        <dbReference type="Proteomes" id="UP000187283"/>
    </source>
</evidence>
<evidence type="ECO:0000259" key="14">
    <source>
        <dbReference type="Pfam" id="PF00136"/>
    </source>
</evidence>
<dbReference type="GO" id="GO:0003887">
    <property type="term" value="F:DNA-directed DNA polymerase activity"/>
    <property type="evidence" value="ECO:0007669"/>
    <property type="project" value="UniProtKB-KW"/>
</dbReference>
<dbReference type="GO" id="GO:0003697">
    <property type="term" value="F:single-stranded DNA binding"/>
    <property type="evidence" value="ECO:0007669"/>
    <property type="project" value="TreeGrafter"/>
</dbReference>
<feature type="compositionally biased region" description="Acidic residues" evidence="13">
    <location>
        <begin position="62"/>
        <end position="72"/>
    </location>
</feature>
<evidence type="ECO:0000256" key="2">
    <source>
        <dbReference type="ARBA" id="ARBA00005755"/>
    </source>
</evidence>
<feature type="domain" description="DNA polymerase alpha catalytic subunit N-terminal" evidence="16">
    <location>
        <begin position="21"/>
        <end position="77"/>
    </location>
</feature>
<dbReference type="GO" id="GO:0005658">
    <property type="term" value="C:alpha DNA polymerase:primase complex"/>
    <property type="evidence" value="ECO:0007669"/>
    <property type="project" value="TreeGrafter"/>
</dbReference>
<dbReference type="Gene3D" id="3.30.70.2820">
    <property type="match status" value="1"/>
</dbReference>
<feature type="domain" description="DNA-directed DNA polymerase family B multifunctional" evidence="14">
    <location>
        <begin position="784"/>
        <end position="1231"/>
    </location>
</feature>
<dbReference type="SUPFAM" id="SSF53098">
    <property type="entry name" value="Ribonuclease H-like"/>
    <property type="match status" value="1"/>
</dbReference>
<keyword evidence="18" id="KW-1185">Reference proteome</keyword>
<feature type="compositionally biased region" description="Basic and acidic residues" evidence="13">
    <location>
        <begin position="130"/>
        <end position="140"/>
    </location>
</feature>
<dbReference type="GO" id="GO:0008270">
    <property type="term" value="F:zinc ion binding"/>
    <property type="evidence" value="ECO:0007669"/>
    <property type="project" value="UniProtKB-KW"/>
</dbReference>
<evidence type="ECO:0000256" key="7">
    <source>
        <dbReference type="ARBA" id="ARBA00022771"/>
    </source>
</evidence>
<dbReference type="InterPro" id="IPR006133">
    <property type="entry name" value="DNA-dir_DNA_pol_B_exonuc"/>
</dbReference>
<keyword evidence="6" id="KW-0479">Metal-binding</keyword>
<dbReference type="GO" id="GO:0003688">
    <property type="term" value="F:DNA replication origin binding"/>
    <property type="evidence" value="ECO:0007669"/>
    <property type="project" value="TreeGrafter"/>
</dbReference>
<comment type="caution">
    <text evidence="17">The sequence shown here is derived from an EMBL/GenBank/DDBJ whole genome shotgun (WGS) entry which is preliminary data.</text>
</comment>
<name>A0A1R1YDF6_9FUNG</name>
<dbReference type="Gene3D" id="3.90.1600.10">
    <property type="entry name" value="Palm domain of DNA polymerase"/>
    <property type="match status" value="1"/>
</dbReference>
<dbReference type="InterPro" id="IPR036397">
    <property type="entry name" value="RNaseH_sf"/>
</dbReference>
<dbReference type="PANTHER" id="PTHR45861">
    <property type="entry name" value="DNA POLYMERASE ALPHA CATALYTIC SUBUNIT"/>
    <property type="match status" value="1"/>
</dbReference>
<accession>A0A1R1YDF6</accession>
<feature type="region of interest" description="Disordered" evidence="13">
    <location>
        <begin position="817"/>
        <end position="877"/>
    </location>
</feature>
<dbReference type="Gene3D" id="1.10.132.60">
    <property type="entry name" value="DNA polymerase family B, C-terminal domain"/>
    <property type="match status" value="1"/>
</dbReference>
<evidence type="ECO:0000256" key="4">
    <source>
        <dbReference type="ARBA" id="ARBA00022695"/>
    </source>
</evidence>
<dbReference type="InterPro" id="IPR012337">
    <property type="entry name" value="RNaseH-like_sf"/>
</dbReference>
<dbReference type="InterPro" id="IPR024647">
    <property type="entry name" value="DNA_pol_a_cat_su_N"/>
</dbReference>
<feature type="compositionally biased region" description="Basic residues" evidence="13">
    <location>
        <begin position="161"/>
        <end position="182"/>
    </location>
</feature>
<comment type="subcellular location">
    <subcellularLocation>
        <location evidence="1">Nucleus</location>
    </subcellularLocation>
</comment>
<sequence length="1276" mass="143441">MELRRKSENKRSARARDKFSALRDLRNKNITASEYLKDKEDNVRIYDEVDEQEYLDHQRLQEEDDFVVEDEVGGYTNSLQENDYDNFSSDSDTGNKKSKKKNPDNGKKVVESKGPKLNSYFKNIQAKGPKPSEPKKKDTAVENQFMESLFQDLGKSPAAANKRKASTHSAQKTKPKDRKNKRTSINPRIPDESDIKRIKMEYDVISAQPLPEKSTFTHQHNSTDNTEAHNYNLDNDDFDFNDIDEDIHIKTEDVPDDNINVPKEPEEQFDDLLVDDQEHLLDWMSLQGGMTVDENVPDLNLNSTFGTINDSSSPILKKSDSFDTADSESFDMFWLDAFENNGTVYLFGKTPIKSSNQYLSTCIAVNGIERNLFVLPRILPSAESTADAERYDISQVHGEMQQLLLRNGVNEFASKPVSRKYSFEDPAVPKTAEYLKIVYDFKSPRIPLDTTGRTFEKVFGSTYSALELLLLKRRIMGPCWLKIFNTSSASPKLSWCRKELAISSPKNICVMSDDERTSKNYPSVPPLSVASISAKTIINKDKNTNEIVSISFLTAQKYDIESTKPLTGEDYSLTTIVRQLDGVPFPFDFERLATQNSPKAKEARGGQNIIVAKSERELLLFLIGLLARSDPDFIVGHNFLGFLLDVLLHRMKLAKVEDWSKLGRMKRTVFPKLQSGLAGMGDSTYEEKSIMAGRIVCDSYLTSKELVRAKSYSLSSLAQSELQIKREDFSLESVIEAYNNTRSPTPLLVMCRHTSFDAYLCMALVHRLQTLPLTRQLTNLAGNLWSRTMSGARAERNEFLLLHEFYGLKFIRPDKQPYNSAKNSVPLKGSQKNNPLDNSNNMDAESLNNNAYDSGDSDNEVGKSTISSSAGGKSGGRRKPAYLGGLVLEPKKGLYEQYVLLMDFNSLYPSIIQEFNICFTTTKRSGDENEILQDPDPSLPMGLLPKLLRNLVDKRRQVKNLLKKPNLSDTQKNVYDVRQKALKLTANSMYGCLGYKESRFCAKPLAALITSKGRQILLDTQALSEQQGLEVLYGDTDSIMINTASNDLKNAYEVGAKFKKQVNDLYKQLELDIDGVFRRLLLLRKKKYAALLVTESLDKHLAKKAKSMNGSDMDIDTVETKLETRGLDIVRRDWCELSHEISGFVLNKLLSGQDSDLISTTIYNHLETVGRFVRSGKAPLDKFVINKGLSKSPDAYSDSQTLPHVTVAKRMKKLGYSIKSGDTVPYVIGVKIDAGSNPGDKNIGPSDSSSLLSERGFHIDEVKSSNGKIIIGINSL</sequence>
<evidence type="ECO:0000256" key="8">
    <source>
        <dbReference type="ARBA" id="ARBA00022833"/>
    </source>
</evidence>
<evidence type="ECO:0000256" key="6">
    <source>
        <dbReference type="ARBA" id="ARBA00022723"/>
    </source>
</evidence>
<evidence type="ECO:0000259" key="15">
    <source>
        <dbReference type="Pfam" id="PF03104"/>
    </source>
</evidence>
<dbReference type="InterPro" id="IPR017964">
    <property type="entry name" value="DNA-dir_DNA_pol_B_CS"/>
</dbReference>
<comment type="similarity">
    <text evidence="2 12">Belongs to the DNA polymerase type-B family.</text>
</comment>
<reference evidence="17 18" key="1">
    <citation type="submission" date="2017-01" db="EMBL/GenBank/DDBJ databases">
        <authorList>
            <person name="Mah S.A."/>
            <person name="Swanson W.J."/>
            <person name="Moy G.W."/>
            <person name="Vacquier V.D."/>
        </authorList>
    </citation>
    <scope>NUCLEOTIDE SEQUENCE [LARGE SCALE GENOMIC DNA]</scope>
    <source>
        <strain evidence="17 18">GSMNP</strain>
    </source>
</reference>
<evidence type="ECO:0000256" key="9">
    <source>
        <dbReference type="ARBA" id="ARBA00022932"/>
    </source>
</evidence>
<dbReference type="InterPro" id="IPR006172">
    <property type="entry name" value="DNA-dir_DNA_pol_B"/>
</dbReference>
<dbReference type="InterPro" id="IPR042087">
    <property type="entry name" value="DNA_pol_B_thumb"/>
</dbReference>
<dbReference type="NCBIfam" id="TIGR00592">
    <property type="entry name" value="pol2"/>
    <property type="match status" value="1"/>
</dbReference>
<feature type="compositionally biased region" description="Polar residues" evidence="13">
    <location>
        <begin position="830"/>
        <end position="852"/>
    </location>
</feature>
<feature type="compositionally biased region" description="Polar residues" evidence="13">
    <location>
        <begin position="75"/>
        <end position="87"/>
    </location>
</feature>
<keyword evidence="8" id="KW-0862">Zinc</keyword>
<dbReference type="InterPro" id="IPR045846">
    <property type="entry name" value="POLBc_alpha"/>
</dbReference>
<dbReference type="Pfam" id="PF00136">
    <property type="entry name" value="DNA_pol_B"/>
    <property type="match status" value="1"/>
</dbReference>